<feature type="domain" description="ABC transmembrane type-1" evidence="12">
    <location>
        <begin position="743"/>
        <end position="1030"/>
    </location>
</feature>
<reference evidence="14 15" key="1">
    <citation type="journal article" date="2016" name="Front. Microbiol.">
        <title>Genome and transcriptome sequences reveal the specific parasitism of the nematophagous Purpureocillium lilacinum 36-1.</title>
        <authorList>
            <person name="Xie J."/>
            <person name="Li S."/>
            <person name="Mo C."/>
            <person name="Xiao X."/>
            <person name="Peng D."/>
            <person name="Wang G."/>
            <person name="Xiao Y."/>
        </authorList>
    </citation>
    <scope>NUCLEOTIDE SEQUENCE [LARGE SCALE GENOMIC DNA]</scope>
    <source>
        <strain evidence="14 15">36-1</strain>
    </source>
</reference>
<feature type="compositionally biased region" description="Polar residues" evidence="9">
    <location>
        <begin position="344"/>
        <end position="358"/>
    </location>
</feature>
<comment type="subcellular location">
    <subcellularLocation>
        <location evidence="1">Membrane</location>
        <topology evidence="1">Multi-pass membrane protein</topology>
    </subcellularLocation>
</comment>
<evidence type="ECO:0000259" key="13">
    <source>
        <dbReference type="PROSITE" id="PS51391"/>
    </source>
</evidence>
<dbReference type="PANTHER" id="PTHR43394:SF1">
    <property type="entry name" value="ATP-BINDING CASSETTE SUB-FAMILY B MEMBER 10, MITOCHONDRIAL"/>
    <property type="match status" value="1"/>
</dbReference>
<feature type="transmembrane region" description="Helical" evidence="10">
    <location>
        <begin position="965"/>
        <end position="987"/>
    </location>
</feature>
<dbReference type="InterPro" id="IPR039421">
    <property type="entry name" value="Type_1_exporter"/>
</dbReference>
<protein>
    <submittedName>
        <fullName evidence="14">ABC transporter</fullName>
    </submittedName>
</protein>
<name>A0A2U3E904_PURLI</name>
<evidence type="ECO:0000256" key="5">
    <source>
        <dbReference type="ARBA" id="ARBA00022840"/>
    </source>
</evidence>
<dbReference type="PROSITE" id="PS00211">
    <property type="entry name" value="ABC_TRANSPORTER_1"/>
    <property type="match status" value="1"/>
</dbReference>
<dbReference type="Pfam" id="PF00005">
    <property type="entry name" value="ABC_tran"/>
    <property type="match status" value="1"/>
</dbReference>
<evidence type="ECO:0000259" key="11">
    <source>
        <dbReference type="PROSITE" id="PS50893"/>
    </source>
</evidence>
<dbReference type="GO" id="GO:0005743">
    <property type="term" value="C:mitochondrial inner membrane"/>
    <property type="evidence" value="ECO:0007669"/>
    <property type="project" value="TreeGrafter"/>
</dbReference>
<feature type="region of interest" description="Disordered" evidence="9">
    <location>
        <begin position="278"/>
        <end position="380"/>
    </location>
</feature>
<dbReference type="InterPro" id="IPR036640">
    <property type="entry name" value="ABC1_TM_sf"/>
</dbReference>
<gene>
    <name evidence="14" type="ORF">PCL_12327</name>
</gene>
<keyword evidence="3 10" id="KW-0812">Transmembrane</keyword>
<dbReference type="PANTHER" id="PTHR43394">
    <property type="entry name" value="ATP-DEPENDENT PERMEASE MDL1, MITOCHONDRIAL"/>
    <property type="match status" value="1"/>
</dbReference>
<feature type="transmembrane region" description="Helical" evidence="10">
    <location>
        <begin position="738"/>
        <end position="758"/>
    </location>
</feature>
<feature type="domain" description="ABC transporter" evidence="11">
    <location>
        <begin position="1063"/>
        <end position="1300"/>
    </location>
</feature>
<organism evidence="14 15">
    <name type="scientific">Purpureocillium lilacinum</name>
    <name type="common">Paecilomyces lilacinus</name>
    <dbReference type="NCBI Taxonomy" id="33203"/>
    <lineage>
        <taxon>Eukaryota</taxon>
        <taxon>Fungi</taxon>
        <taxon>Dikarya</taxon>
        <taxon>Ascomycota</taxon>
        <taxon>Pezizomycotina</taxon>
        <taxon>Sordariomycetes</taxon>
        <taxon>Hypocreomycetidae</taxon>
        <taxon>Hypocreales</taxon>
        <taxon>Ophiocordycipitaceae</taxon>
        <taxon>Purpureocillium</taxon>
    </lineage>
</organism>
<evidence type="ECO:0000313" key="15">
    <source>
        <dbReference type="Proteomes" id="UP000245956"/>
    </source>
</evidence>
<dbReference type="CDD" id="cd03249">
    <property type="entry name" value="ABC_MTABC3_MDL1_MDL2"/>
    <property type="match status" value="1"/>
</dbReference>
<evidence type="ECO:0000256" key="4">
    <source>
        <dbReference type="ARBA" id="ARBA00022741"/>
    </source>
</evidence>
<dbReference type="Gene3D" id="3.40.50.1820">
    <property type="entry name" value="alpha/beta hydrolase"/>
    <property type="match status" value="1"/>
</dbReference>
<dbReference type="InterPro" id="IPR029058">
    <property type="entry name" value="AB_hydrolase_fold"/>
</dbReference>
<dbReference type="SUPFAM" id="SSF53474">
    <property type="entry name" value="alpha/beta-Hydrolases"/>
    <property type="match status" value="1"/>
</dbReference>
<feature type="compositionally biased region" description="Basic and acidic residues" evidence="9">
    <location>
        <begin position="689"/>
        <end position="699"/>
    </location>
</feature>
<dbReference type="GO" id="GO:0099122">
    <property type="term" value="F:RNA polymerase II C-terminal domain binding"/>
    <property type="evidence" value="ECO:0007669"/>
    <property type="project" value="InterPro"/>
</dbReference>
<sequence>MAYNDDSVLARLSSLNESHDSIATAAQWIMFHRRHADRTVQLWMQRLKDSSSTKRLSLVYLANEVVQQSRIRHKEDFVIAFSPVVAEATSIAYKGAPAEIQAKLRRVIDVWKDRTIFEAPIQAAIESRLDDLDKSRGAAKPGFSGSPFGGGSSIPSEFAPLVSAHQKVAKLGGPLKGTTAAAKQEYDKQTDPNTAVPSAPVYAARLNGLLKTLANAESAVAECVKAREGLVSGLEKLLETNRAALESDKSTAQEFKQRKAEIEEKKQQVEVAIMRALGPAEGNGSPKEGGFTSPPPEPDRPEMEALTPPSVDEESAENAEPSAGEDGSSAPAAVAGSEGAAVDTTPSYHSIPVSTNGSNKRRRVDDSGEFPDLGGDDEIDPDVAAMLKDYPDEQTVTCKTWRQRVGGFGATTSMGRRRLAQGQRGGTRGMLQAVVAAQAARRPEVDMRVRCGVRIGGRSVVPTRGRPRGVEAPGGPPPIFLWAAATSSRAVSKALTGGSLHPRPSISCLCVRKCRDDDFIPRCANLNPPYLARARPPPNRHPWDSRRCDVRHSPLSASSVKMVSGVARRALQPRLSGLSPAFARPVATPFVARCRPQAGRTEPSPLQNSRSLWHASSGRGQPLPAFSLSIFRHTAPPFTSSAVPAGPTSTTARWFSQTGFAAQQARSKADEKSKEPVQQSPKQEAPDETAEHEFKKSDRATQAAQVNLAAKLSKEGKQQSKAGFAEIWRLIKVARPEIRWLGIAFVFLVISSSVTMSIPFSVGRILDLATKGEAEDIRLFGFTMNQFFMGLAAVLTLGAMANFGRVILLRIVGERVVARLRSQLYRRTYVQDAEFFDANRVGDLISRLSSDTVIVGKSVTQNLSDGLRALFSGGAGFAIMVWTSPKLTGLLLLMFPPIAIGAVFYGRAIRNVSRAIQKNLGTLTKIAEERLGNIKTSQAFVGEVQEVGRYNKQIRRIFALGKKESLIAATFFASTGWAGNMTILAMLVVGGSFVRSGAMSLGDLTSFMMYTAFAGSSLFGLSGFYSELMKGVGAASRLFELQDRRPGIHQTVGKPVKSAQGPIRFDDVSFAYPTRPAVKIFNGLSFEIPSGSNVCVVGPSGGGKSTVASLLLRFYNPTSGSITINGVDISEMNVKSLRRRIGMVSQEPVLFSGTIAENIAYGKPAASRMEIISAARRANCNFISDLPDGLETQVGARGSQLSGGQKQRIAIARALLKDPDILILDEATSALDAESETLVNEALAGLLRGHNTTISIAHRLSTIKRSDQIIVLNNEGKVAEIGSYTQLAADPESAFSRLMEWQMSGGEVPEKRSSEKGAHITEAEELEQDLAQEEDAEPQEEHHEDVEKEASQAPANQGRPMGRVVNLIVEYCADNSTRNLIDGGGRGAAWMHEGWTDAPMRRAADRVHEAASHGDVVRAGLWAGGDGAVRRRPTLEDQSHVCDATHPQGPSPRPVRRTRRGSGEPALATRAAKQTSIIIVGESPQRAHSKHGDSYRGVVQAWRRQLLRQDLDAASPQPEGPIKAKLVFVHGFSEHINRYNDFFPLLAAHGIQVFSWDQRGWGRTVTKPSERGLTGPTPLVVSDVAAFVREKLAVGSGGEGAQPPPLFVMGHSMGGGEVLTMAGDAQYAELVGQVRGWILECPFIGFTKGEEPSSIKIFAGRLVGRLLPKQQMKHVVPPEQLSRDPAIVESVRNDPLCHNTGTLEGLASLLDRTALLSSGQVKLGKQVRSVLLAHGTADQTCSYDAAMQFMERQRSVEDKTCKSYEGAYHQLHADHCKDEFAKDVVDWILARCDGKPSQGEEAPPLESKLPAGVTRPQRIVNNFEGPTLSSSFIAKTLLPGSFEVQSSDPVDMICMGCAAARPPSTQPTDSADVVGDRPLCARAFAALHAAGALSSVCVCVCVAPSSQRNPGFANDQGHGTCGSQEPAGSHPPKSGSVIISSSSAVQFLIRRPGRHDCPQLSSHCNVIALHRRNLSALLTARSYQSGPSFDPSPAESSDARHQIRPLSQAHFRETLLREPGDAVLVCRRSPSHLPLRFVHFTLRCPSPTRARHARGSPPQRFPTDFLPQTPNLVPQTSTHPHPGTKSQFNSRLLDQRVWRLSGLGSHGTLSHINTLLGQRLRR</sequence>
<feature type="region of interest" description="Disordered" evidence="9">
    <location>
        <begin position="1439"/>
        <end position="1466"/>
    </location>
</feature>
<evidence type="ECO:0000259" key="12">
    <source>
        <dbReference type="PROSITE" id="PS50929"/>
    </source>
</evidence>
<dbReference type="FunFam" id="3.40.50.300:FF:000218">
    <property type="entry name" value="Multidrug ABC transporter ATP-binding protein"/>
    <property type="match status" value="1"/>
</dbReference>
<comment type="caution">
    <text evidence="14">The sequence shown here is derived from an EMBL/GenBank/DDBJ whole genome shotgun (WGS) entry which is preliminary data.</text>
</comment>
<feature type="compositionally biased region" description="Basic and acidic residues" evidence="9">
    <location>
        <begin position="1339"/>
        <end position="1350"/>
    </location>
</feature>
<dbReference type="InterPro" id="IPR003593">
    <property type="entry name" value="AAA+_ATPase"/>
</dbReference>
<dbReference type="FunFam" id="1.20.1560.10:FF:000095">
    <property type="entry name" value="ABC multidrug transporter Mdr2"/>
    <property type="match status" value="1"/>
</dbReference>
<dbReference type="InterPro" id="IPR017871">
    <property type="entry name" value="ABC_transporter-like_CS"/>
</dbReference>
<dbReference type="InterPro" id="IPR011527">
    <property type="entry name" value="ABC1_TM_dom"/>
</dbReference>
<dbReference type="SUPFAM" id="SSF48464">
    <property type="entry name" value="ENTH/VHS domain"/>
    <property type="match status" value="1"/>
</dbReference>
<dbReference type="PROSITE" id="PS51391">
    <property type="entry name" value="CID"/>
    <property type="match status" value="1"/>
</dbReference>
<keyword evidence="6 10" id="KW-1133">Transmembrane helix</keyword>
<feature type="compositionally biased region" description="Polar residues" evidence="9">
    <location>
        <begin position="2066"/>
        <end position="2089"/>
    </location>
</feature>
<dbReference type="FunFam" id="1.25.40.90:FF:000030">
    <property type="entry name" value="DUF618 domain protein"/>
    <property type="match status" value="1"/>
</dbReference>
<dbReference type="GO" id="GO:0090374">
    <property type="term" value="P:oligopeptide export from mitochondrion"/>
    <property type="evidence" value="ECO:0007669"/>
    <property type="project" value="TreeGrafter"/>
</dbReference>
<feature type="transmembrane region" description="Helical" evidence="10">
    <location>
        <begin position="890"/>
        <end position="909"/>
    </location>
</feature>
<dbReference type="InterPro" id="IPR027417">
    <property type="entry name" value="P-loop_NTPase"/>
</dbReference>
<dbReference type="Pfam" id="PF00664">
    <property type="entry name" value="ABC_membrane"/>
    <property type="match status" value="1"/>
</dbReference>
<comment type="similarity">
    <text evidence="2">Belongs to the ABC transporter superfamily. ABCB family. Mitochondrial peptide exporter (TC 3.A.1.212) subfamily.</text>
</comment>
<evidence type="ECO:0000313" key="14">
    <source>
        <dbReference type="EMBL" id="PWI70959.1"/>
    </source>
</evidence>
<evidence type="ECO:0000256" key="8">
    <source>
        <dbReference type="SAM" id="Coils"/>
    </source>
</evidence>
<dbReference type="InterPro" id="IPR047883">
    <property type="entry name" value="Rtt103-like_CID"/>
</dbReference>
<feature type="transmembrane region" description="Helical" evidence="10">
    <location>
        <begin position="787"/>
        <end position="812"/>
    </location>
</feature>
<dbReference type="Gene3D" id="1.20.1560.10">
    <property type="entry name" value="ABC transporter type 1, transmembrane domain"/>
    <property type="match status" value="2"/>
</dbReference>
<evidence type="ECO:0000256" key="7">
    <source>
        <dbReference type="ARBA" id="ARBA00023136"/>
    </source>
</evidence>
<keyword evidence="4" id="KW-0547">Nucleotide-binding</keyword>
<dbReference type="Gene3D" id="1.25.40.90">
    <property type="match status" value="1"/>
</dbReference>
<keyword evidence="5" id="KW-0067">ATP-binding</keyword>
<dbReference type="PROSITE" id="PS50929">
    <property type="entry name" value="ABC_TM1F"/>
    <property type="match status" value="1"/>
</dbReference>
<feature type="region of interest" description="Disordered" evidence="9">
    <location>
        <begin position="2048"/>
        <end position="2089"/>
    </location>
</feature>
<accession>A0A2U3E904</accession>
<dbReference type="SMART" id="SM00582">
    <property type="entry name" value="RPR"/>
    <property type="match status" value="1"/>
</dbReference>
<dbReference type="Proteomes" id="UP000245956">
    <property type="component" value="Unassembled WGS sequence"/>
</dbReference>
<dbReference type="InterPro" id="IPR008942">
    <property type="entry name" value="ENTH_VHS"/>
</dbReference>
<dbReference type="InterPro" id="IPR003439">
    <property type="entry name" value="ABC_transporter-like_ATP-bd"/>
</dbReference>
<dbReference type="GO" id="GO:0031124">
    <property type="term" value="P:mRNA 3'-end processing"/>
    <property type="evidence" value="ECO:0007669"/>
    <property type="project" value="InterPro"/>
</dbReference>
<dbReference type="CDD" id="cd18573">
    <property type="entry name" value="ABC_6TM_ABCB10_like"/>
    <property type="match status" value="1"/>
</dbReference>
<dbReference type="CDD" id="cd17003">
    <property type="entry name" value="CID_Rtt103"/>
    <property type="match status" value="1"/>
</dbReference>
<dbReference type="InterPro" id="IPR006569">
    <property type="entry name" value="CID_dom"/>
</dbReference>
<dbReference type="Pfam" id="PF04818">
    <property type="entry name" value="CID"/>
    <property type="match status" value="1"/>
</dbReference>
<dbReference type="SUPFAM" id="SSF90123">
    <property type="entry name" value="ABC transporter transmembrane region"/>
    <property type="match status" value="1"/>
</dbReference>
<dbReference type="SUPFAM" id="SSF52540">
    <property type="entry name" value="P-loop containing nucleoside triphosphate hydrolases"/>
    <property type="match status" value="1"/>
</dbReference>
<feature type="region of interest" description="Disordered" evidence="9">
    <location>
        <begin position="1329"/>
        <end position="1361"/>
    </location>
</feature>
<dbReference type="Pfam" id="PF12146">
    <property type="entry name" value="Hydrolase_4"/>
    <property type="match status" value="1"/>
</dbReference>
<feature type="compositionally biased region" description="Acidic residues" evidence="9">
    <location>
        <begin position="1329"/>
        <end position="1338"/>
    </location>
</feature>
<dbReference type="EMBL" id="LCWV01000008">
    <property type="protein sequence ID" value="PWI70959.1"/>
    <property type="molecule type" value="Genomic_DNA"/>
</dbReference>
<feature type="coiled-coil region" evidence="8">
    <location>
        <begin position="245"/>
        <end position="272"/>
    </location>
</feature>
<evidence type="ECO:0000256" key="1">
    <source>
        <dbReference type="ARBA" id="ARBA00004141"/>
    </source>
</evidence>
<dbReference type="GO" id="GO:0005524">
    <property type="term" value="F:ATP binding"/>
    <property type="evidence" value="ECO:0007669"/>
    <property type="project" value="UniProtKB-KW"/>
</dbReference>
<feature type="region of interest" description="Disordered" evidence="9">
    <location>
        <begin position="663"/>
        <end position="700"/>
    </location>
</feature>
<keyword evidence="8" id="KW-0175">Coiled coil</keyword>
<dbReference type="PROSITE" id="PS50893">
    <property type="entry name" value="ABC_TRANSPORTER_2"/>
    <property type="match status" value="1"/>
</dbReference>
<evidence type="ECO:0000256" key="10">
    <source>
        <dbReference type="SAM" id="Phobius"/>
    </source>
</evidence>
<evidence type="ECO:0000256" key="6">
    <source>
        <dbReference type="ARBA" id="ARBA00022989"/>
    </source>
</evidence>
<feature type="compositionally biased region" description="Low complexity" evidence="9">
    <location>
        <begin position="327"/>
        <end position="341"/>
    </location>
</feature>
<dbReference type="SMART" id="SM00382">
    <property type="entry name" value="AAA"/>
    <property type="match status" value="1"/>
</dbReference>
<dbReference type="InterPro" id="IPR022742">
    <property type="entry name" value="Hydrolase_4"/>
</dbReference>
<feature type="domain" description="CID" evidence="13">
    <location>
        <begin position="1"/>
        <end position="133"/>
    </location>
</feature>
<evidence type="ECO:0000256" key="2">
    <source>
        <dbReference type="ARBA" id="ARBA00005580"/>
    </source>
</evidence>
<feature type="region of interest" description="Disordered" evidence="9">
    <location>
        <begin position="596"/>
        <end position="618"/>
    </location>
</feature>
<dbReference type="GO" id="GO:0016887">
    <property type="term" value="F:ATP hydrolysis activity"/>
    <property type="evidence" value="ECO:0007669"/>
    <property type="project" value="InterPro"/>
</dbReference>
<proteinExistence type="inferred from homology"/>
<feature type="region of interest" description="Disordered" evidence="9">
    <location>
        <begin position="1914"/>
        <end position="1935"/>
    </location>
</feature>
<evidence type="ECO:0000256" key="3">
    <source>
        <dbReference type="ARBA" id="ARBA00022692"/>
    </source>
</evidence>
<dbReference type="Gene3D" id="3.40.50.300">
    <property type="entry name" value="P-loop containing nucleotide triphosphate hydrolases"/>
    <property type="match status" value="1"/>
</dbReference>
<keyword evidence="7 10" id="KW-0472">Membrane</keyword>
<evidence type="ECO:0000256" key="9">
    <source>
        <dbReference type="SAM" id="MobiDB-lite"/>
    </source>
</evidence>
<dbReference type="GO" id="GO:0015421">
    <property type="term" value="F:ABC-type oligopeptide transporter activity"/>
    <property type="evidence" value="ECO:0007669"/>
    <property type="project" value="TreeGrafter"/>
</dbReference>